<name>A0A4S8QSA1_9HELO</name>
<keyword evidence="2" id="KW-1185">Reference proteome</keyword>
<proteinExistence type="predicted"/>
<reference evidence="1 2" key="1">
    <citation type="submission" date="2017-12" db="EMBL/GenBank/DDBJ databases">
        <title>Comparative genomics of Botrytis spp.</title>
        <authorList>
            <person name="Valero-Jimenez C.A."/>
            <person name="Tapia P."/>
            <person name="Veloso J."/>
            <person name="Silva-Moreno E."/>
            <person name="Staats M."/>
            <person name="Valdes J.H."/>
            <person name="Van Kan J.A.L."/>
        </authorList>
    </citation>
    <scope>NUCLEOTIDE SEQUENCE [LARGE SCALE GENOMIC DNA]</scope>
    <source>
        <strain evidence="1 2">MUCL435</strain>
    </source>
</reference>
<sequence length="341" mass="38193">MGSLGEVQFIKPILDIPLEHQASLLKERANGHALVPGLNLNTAQHRQSIPNAEKIDFRVKLLRALRKAWNNEETEAKFLEAVNMLESDGAALFGGLVDPAFFEKLVEAYDKVQEAAGNRDILASNNGLPWSTERDSLFKSHEAIDGLFNFQRNTYGRSRGVGAVHPEQPLAVLFPAGVVVHHRYHTPTGNARSCIITAFHLSKTHPGHNPELPEPVGCKKNRIKFLVGHQDENSTGEFLDILSSESPRIEEKLDHLFQATHLSTILDLEPLELKGERLSAWRDTVVDAPTPLKYKYDRNLIFYGAEFSSIEEYTAALAAIMMYDKCGLLQMVLYQDGREEI</sequence>
<organism evidence="1 2">
    <name type="scientific">Botrytis galanthina</name>
    <dbReference type="NCBI Taxonomy" id="278940"/>
    <lineage>
        <taxon>Eukaryota</taxon>
        <taxon>Fungi</taxon>
        <taxon>Dikarya</taxon>
        <taxon>Ascomycota</taxon>
        <taxon>Pezizomycotina</taxon>
        <taxon>Leotiomycetes</taxon>
        <taxon>Helotiales</taxon>
        <taxon>Sclerotiniaceae</taxon>
        <taxon>Botrytis</taxon>
    </lineage>
</organism>
<dbReference type="OrthoDB" id="3932667at2759"/>
<dbReference type="AlphaFoldDB" id="A0A4S8QSA1"/>
<dbReference type="Proteomes" id="UP000308671">
    <property type="component" value="Unassembled WGS sequence"/>
</dbReference>
<evidence type="ECO:0000313" key="2">
    <source>
        <dbReference type="Proteomes" id="UP000308671"/>
    </source>
</evidence>
<evidence type="ECO:0000313" key="1">
    <source>
        <dbReference type="EMBL" id="THV47958.1"/>
    </source>
</evidence>
<protein>
    <submittedName>
        <fullName evidence="1">Uncharacterized protein</fullName>
    </submittedName>
</protein>
<dbReference type="EMBL" id="PQXL01000277">
    <property type="protein sequence ID" value="THV47958.1"/>
    <property type="molecule type" value="Genomic_DNA"/>
</dbReference>
<accession>A0A4S8QSA1</accession>
<gene>
    <name evidence="1" type="ORF">BGAL_0277g00110</name>
</gene>
<comment type="caution">
    <text evidence="1">The sequence shown here is derived from an EMBL/GenBank/DDBJ whole genome shotgun (WGS) entry which is preliminary data.</text>
</comment>